<accession>A0AAW1CNU0</accession>
<proteinExistence type="predicted"/>
<reference evidence="1 2" key="1">
    <citation type="submission" date="2022-12" db="EMBL/GenBank/DDBJ databases">
        <title>Chromosome-level genome assembly of true bugs.</title>
        <authorList>
            <person name="Ma L."/>
            <person name="Li H."/>
        </authorList>
    </citation>
    <scope>NUCLEOTIDE SEQUENCE [LARGE SCALE GENOMIC DNA]</scope>
    <source>
        <strain evidence="1">Lab_2022b</strain>
    </source>
</reference>
<evidence type="ECO:0000313" key="2">
    <source>
        <dbReference type="Proteomes" id="UP001461498"/>
    </source>
</evidence>
<keyword evidence="2" id="KW-1185">Reference proteome</keyword>
<organism evidence="1 2">
    <name type="scientific">Rhynocoris fuscipes</name>
    <dbReference type="NCBI Taxonomy" id="488301"/>
    <lineage>
        <taxon>Eukaryota</taxon>
        <taxon>Metazoa</taxon>
        <taxon>Ecdysozoa</taxon>
        <taxon>Arthropoda</taxon>
        <taxon>Hexapoda</taxon>
        <taxon>Insecta</taxon>
        <taxon>Pterygota</taxon>
        <taxon>Neoptera</taxon>
        <taxon>Paraneoptera</taxon>
        <taxon>Hemiptera</taxon>
        <taxon>Heteroptera</taxon>
        <taxon>Panheteroptera</taxon>
        <taxon>Cimicomorpha</taxon>
        <taxon>Reduviidae</taxon>
        <taxon>Harpactorinae</taxon>
        <taxon>Harpactorini</taxon>
        <taxon>Rhynocoris</taxon>
    </lineage>
</organism>
<name>A0AAW1CNU0_9HEMI</name>
<protein>
    <submittedName>
        <fullName evidence="1">Uncharacterized protein</fullName>
    </submittedName>
</protein>
<dbReference type="Proteomes" id="UP001461498">
    <property type="component" value="Unassembled WGS sequence"/>
</dbReference>
<dbReference type="AlphaFoldDB" id="A0AAW1CNU0"/>
<sequence length="82" mass="9802">MLTIYNKSLVVYNEKNLMWPTHDFLEHLFNYKIFVESSLCQIRTFCRGTTPKLMKIRPCCWVSLESSQRVLFNAIKKKKFPP</sequence>
<comment type="caution">
    <text evidence="1">The sequence shown here is derived from an EMBL/GenBank/DDBJ whole genome shotgun (WGS) entry which is preliminary data.</text>
</comment>
<dbReference type="EMBL" id="JAPXFL010000011">
    <property type="protein sequence ID" value="KAK9499987.1"/>
    <property type="molecule type" value="Genomic_DNA"/>
</dbReference>
<gene>
    <name evidence="1" type="ORF">O3M35_002911</name>
</gene>
<evidence type="ECO:0000313" key="1">
    <source>
        <dbReference type="EMBL" id="KAK9499987.1"/>
    </source>
</evidence>